<proteinExistence type="predicted"/>
<dbReference type="AlphaFoldDB" id="A0A0A3HRX9"/>
<organism evidence="2 3">
    <name type="scientific">Ureibacillus sinduriensis BLB-1 = JCM 15800</name>
    <dbReference type="NCBI Taxonomy" id="1384057"/>
    <lineage>
        <taxon>Bacteria</taxon>
        <taxon>Bacillati</taxon>
        <taxon>Bacillota</taxon>
        <taxon>Bacilli</taxon>
        <taxon>Bacillales</taxon>
        <taxon>Caryophanaceae</taxon>
        <taxon>Ureibacillus</taxon>
    </lineage>
</organism>
<dbReference type="InterPro" id="IPR024514">
    <property type="entry name" value="DUF3388"/>
</dbReference>
<gene>
    <name evidence="2" type="ORF">CD33_18280</name>
</gene>
<dbReference type="EMBL" id="JPVO01000055">
    <property type="protein sequence ID" value="KGR73960.1"/>
    <property type="molecule type" value="Genomic_DNA"/>
</dbReference>
<keyword evidence="3" id="KW-1185">Reference proteome</keyword>
<dbReference type="Pfam" id="PF11868">
    <property type="entry name" value="DUF3388"/>
    <property type="match status" value="1"/>
</dbReference>
<dbReference type="STRING" id="1384057.CD33_18280"/>
<sequence length="266" mass="30978">MGEWYFEYEIQVNRPGLLGDIASLLGMLRVNIVSINGVDEGRRGMLLKTENDESIRRFISIVSTMENINVTKFREPKVRDRLAVRHGHYIERDADEKNTFRFVRDELGILVDFMAELFKKEGHKLIGIRGMPRVGKTESVVAASVCANKKWLFLSSTMIKQTIRHQLMGDEFNENNIFILDGAVTRRSTDERHQQLVREMMRVPAIKVVEHPDLFVQHSEYKIEDFDYIIELRHHPDEVITYEIIERNEMMSQNDHFGGFGGGFNF</sequence>
<evidence type="ECO:0000313" key="3">
    <source>
        <dbReference type="Proteomes" id="UP000030408"/>
    </source>
</evidence>
<accession>A0A0A3HRX9</accession>
<dbReference type="OrthoDB" id="2372367at2"/>
<dbReference type="RefSeq" id="WP_036203171.1">
    <property type="nucleotide sequence ID" value="NZ_AVCY01000001.1"/>
</dbReference>
<dbReference type="Proteomes" id="UP000030408">
    <property type="component" value="Unassembled WGS sequence"/>
</dbReference>
<evidence type="ECO:0000313" key="2">
    <source>
        <dbReference type="EMBL" id="KGR73960.1"/>
    </source>
</evidence>
<name>A0A0A3HRX9_9BACL</name>
<dbReference type="PIRSF" id="PIRSF021288">
    <property type="entry name" value="UCP021288_ACT"/>
    <property type="match status" value="1"/>
</dbReference>
<dbReference type="SUPFAM" id="SSF55021">
    <property type="entry name" value="ACT-like"/>
    <property type="match status" value="1"/>
</dbReference>
<evidence type="ECO:0000259" key="1">
    <source>
        <dbReference type="Pfam" id="PF11868"/>
    </source>
</evidence>
<comment type="caution">
    <text evidence="2">The sequence shown here is derived from an EMBL/GenBank/DDBJ whole genome shotgun (WGS) entry which is preliminary data.</text>
</comment>
<dbReference type="InterPro" id="IPR045865">
    <property type="entry name" value="ACT-like_dom_sf"/>
</dbReference>
<dbReference type="eggNOG" id="ENOG502Z7SI">
    <property type="taxonomic scope" value="Bacteria"/>
</dbReference>
<reference evidence="2 3" key="1">
    <citation type="submission" date="2014-02" db="EMBL/GenBank/DDBJ databases">
        <title>Draft genome sequence of Lysinibacillus sinduriensis JCM 15800.</title>
        <authorList>
            <person name="Zhang F."/>
            <person name="Wang G."/>
            <person name="Zhang L."/>
        </authorList>
    </citation>
    <scope>NUCLEOTIDE SEQUENCE [LARGE SCALE GENOMIC DNA]</scope>
    <source>
        <strain evidence="2 3">JCM 15800</strain>
    </source>
</reference>
<dbReference type="InterPro" id="IPR016784">
    <property type="entry name" value="UCP021288_ACT"/>
</dbReference>
<feature type="domain" description="DUF3388" evidence="1">
    <location>
        <begin position="70"/>
        <end position="258"/>
    </location>
</feature>
<protein>
    <recommendedName>
        <fullName evidence="1">DUF3388 domain-containing protein</fullName>
    </recommendedName>
</protein>